<evidence type="ECO:0000313" key="2">
    <source>
        <dbReference type="EMBL" id="TCJ87781.1"/>
    </source>
</evidence>
<evidence type="ECO:0000256" key="1">
    <source>
        <dbReference type="SAM" id="MobiDB-lite"/>
    </source>
</evidence>
<evidence type="ECO:0000313" key="3">
    <source>
        <dbReference type="Proteomes" id="UP000294887"/>
    </source>
</evidence>
<protein>
    <submittedName>
        <fullName evidence="2">Uncharacterized protein</fullName>
    </submittedName>
</protein>
<accession>A0A4R1FAC9</accession>
<feature type="compositionally biased region" description="Acidic residues" evidence="1">
    <location>
        <begin position="60"/>
        <end position="76"/>
    </location>
</feature>
<dbReference type="Proteomes" id="UP000294887">
    <property type="component" value="Unassembled WGS sequence"/>
</dbReference>
<name>A0A4R1FAC9_9GAMM</name>
<dbReference type="AlphaFoldDB" id="A0A4R1FAC9"/>
<sequence>MPSLKVQSTITGSDLSAPVTKLFRSIASVALAVSVESVDESDVSVEVSAVVSNASSELALDSDDEEEEEVDEEDEELHPPQY</sequence>
<organism evidence="2 3">
    <name type="scientific">Cocleimonas flava</name>
    <dbReference type="NCBI Taxonomy" id="634765"/>
    <lineage>
        <taxon>Bacteria</taxon>
        <taxon>Pseudomonadati</taxon>
        <taxon>Pseudomonadota</taxon>
        <taxon>Gammaproteobacteria</taxon>
        <taxon>Thiotrichales</taxon>
        <taxon>Thiotrichaceae</taxon>
        <taxon>Cocleimonas</taxon>
    </lineage>
</organism>
<reference evidence="2 3" key="1">
    <citation type="submission" date="2019-03" db="EMBL/GenBank/DDBJ databases">
        <title>Genomic Encyclopedia of Type Strains, Phase IV (KMG-IV): sequencing the most valuable type-strain genomes for metagenomic binning, comparative biology and taxonomic classification.</title>
        <authorList>
            <person name="Goeker M."/>
        </authorList>
    </citation>
    <scope>NUCLEOTIDE SEQUENCE [LARGE SCALE GENOMIC DNA]</scope>
    <source>
        <strain evidence="2 3">DSM 24830</strain>
    </source>
</reference>
<keyword evidence="3" id="KW-1185">Reference proteome</keyword>
<gene>
    <name evidence="2" type="ORF">EV695_2296</name>
</gene>
<proteinExistence type="predicted"/>
<feature type="region of interest" description="Disordered" evidence="1">
    <location>
        <begin position="55"/>
        <end position="82"/>
    </location>
</feature>
<comment type="caution">
    <text evidence="2">The sequence shown here is derived from an EMBL/GenBank/DDBJ whole genome shotgun (WGS) entry which is preliminary data.</text>
</comment>
<dbReference type="EMBL" id="SMFQ01000003">
    <property type="protein sequence ID" value="TCJ87781.1"/>
    <property type="molecule type" value="Genomic_DNA"/>
</dbReference>